<sequence length="228" mass="26286">MSAALQNNGSDDDDDDDFLIYFDPSLNQKRPDPPILTKKEKKKKKKKKNRSKNYLTEAEMKKILESPIFLNLFSDSDSDHETCDNKNDVSIIKTKPTKTSTNQNSINNIKDEDEIIYSDYEYEYEEEEEIFEDSESDEPDLETKRFDLHGYTLKQAKFLVESQILNANKNKIGVFHFITGAGHHSINHIPILRPMVLRICQKLNVRGYIPHVNSGIVVCNVKKPFASL</sequence>
<dbReference type="SUPFAM" id="SSF160443">
    <property type="entry name" value="SMR domain-like"/>
    <property type="match status" value="1"/>
</dbReference>
<feature type="domain" description="Smr" evidence="2">
    <location>
        <begin position="146"/>
        <end position="222"/>
    </location>
</feature>
<dbReference type="Pfam" id="PF01713">
    <property type="entry name" value="Smr"/>
    <property type="match status" value="1"/>
</dbReference>
<evidence type="ECO:0000259" key="2">
    <source>
        <dbReference type="PROSITE" id="PS50828"/>
    </source>
</evidence>
<dbReference type="Proteomes" id="UP001470230">
    <property type="component" value="Unassembled WGS sequence"/>
</dbReference>
<proteinExistence type="predicted"/>
<organism evidence="3 4">
    <name type="scientific">Tritrichomonas musculus</name>
    <dbReference type="NCBI Taxonomy" id="1915356"/>
    <lineage>
        <taxon>Eukaryota</taxon>
        <taxon>Metamonada</taxon>
        <taxon>Parabasalia</taxon>
        <taxon>Tritrichomonadida</taxon>
        <taxon>Tritrichomonadidae</taxon>
        <taxon>Tritrichomonas</taxon>
    </lineage>
</organism>
<feature type="region of interest" description="Disordered" evidence="1">
    <location>
        <begin position="1"/>
        <end position="52"/>
    </location>
</feature>
<comment type="caution">
    <text evidence="3">The sequence shown here is derived from an EMBL/GenBank/DDBJ whole genome shotgun (WGS) entry which is preliminary data.</text>
</comment>
<feature type="compositionally biased region" description="Basic residues" evidence="1">
    <location>
        <begin position="39"/>
        <end position="51"/>
    </location>
</feature>
<gene>
    <name evidence="3" type="ORF">M9Y10_016172</name>
</gene>
<name>A0ABR2I7B8_9EUKA</name>
<dbReference type="PANTHER" id="PTHR47417:SF1">
    <property type="entry name" value="SMR DOMAIN-CONTAINING PROTEIN YPL199C"/>
    <property type="match status" value="1"/>
</dbReference>
<dbReference type="PROSITE" id="PS50828">
    <property type="entry name" value="SMR"/>
    <property type="match status" value="1"/>
</dbReference>
<dbReference type="Gene3D" id="3.30.1370.110">
    <property type="match status" value="1"/>
</dbReference>
<dbReference type="EMBL" id="JAPFFF010000020">
    <property type="protein sequence ID" value="KAK8857762.1"/>
    <property type="molecule type" value="Genomic_DNA"/>
</dbReference>
<dbReference type="InterPro" id="IPR036063">
    <property type="entry name" value="Smr_dom_sf"/>
</dbReference>
<evidence type="ECO:0000313" key="3">
    <source>
        <dbReference type="EMBL" id="KAK8857762.1"/>
    </source>
</evidence>
<keyword evidence="4" id="KW-1185">Reference proteome</keyword>
<evidence type="ECO:0000313" key="4">
    <source>
        <dbReference type="Proteomes" id="UP001470230"/>
    </source>
</evidence>
<dbReference type="InterPro" id="IPR002625">
    <property type="entry name" value="Smr_dom"/>
</dbReference>
<protein>
    <recommendedName>
        <fullName evidence="2">Smr domain-containing protein</fullName>
    </recommendedName>
</protein>
<evidence type="ECO:0000256" key="1">
    <source>
        <dbReference type="SAM" id="MobiDB-lite"/>
    </source>
</evidence>
<dbReference type="PANTHER" id="PTHR47417">
    <property type="entry name" value="SMR DOMAIN-CONTAINING PROTEIN YPL199C"/>
    <property type="match status" value="1"/>
</dbReference>
<accession>A0ABR2I7B8</accession>
<dbReference type="SMART" id="SM00463">
    <property type="entry name" value="SMR"/>
    <property type="match status" value="1"/>
</dbReference>
<reference evidence="3 4" key="1">
    <citation type="submission" date="2024-04" db="EMBL/GenBank/DDBJ databases">
        <title>Tritrichomonas musculus Genome.</title>
        <authorList>
            <person name="Alves-Ferreira E."/>
            <person name="Grigg M."/>
            <person name="Lorenzi H."/>
            <person name="Galac M."/>
        </authorList>
    </citation>
    <scope>NUCLEOTIDE SEQUENCE [LARGE SCALE GENOMIC DNA]</scope>
    <source>
        <strain evidence="3 4">EAF2021</strain>
    </source>
</reference>
<dbReference type="InterPro" id="IPR053020">
    <property type="entry name" value="Smr_domain_protein"/>
</dbReference>